<dbReference type="CDD" id="cd14509">
    <property type="entry name" value="PTP_PTEN"/>
    <property type="match status" value="1"/>
</dbReference>
<dbReference type="VEuPathDB" id="TriTrypDB:TcBrA4_0124320"/>
<proteinExistence type="inferred from homology"/>
<dbReference type="GO" id="GO:0005829">
    <property type="term" value="C:cytosol"/>
    <property type="evidence" value="ECO:0007669"/>
    <property type="project" value="TreeGrafter"/>
</dbReference>
<feature type="domain" description="Tyrosine specific protein phosphatases" evidence="20">
    <location>
        <begin position="310"/>
        <end position="363"/>
    </location>
</feature>
<comment type="catalytic activity">
    <reaction evidence="17">
        <text>O-phospho-L-seryl-[protein] + H2O = L-seryl-[protein] + phosphate</text>
        <dbReference type="Rhea" id="RHEA:20629"/>
        <dbReference type="Rhea" id="RHEA-COMP:9863"/>
        <dbReference type="Rhea" id="RHEA-COMP:11604"/>
        <dbReference type="ChEBI" id="CHEBI:15377"/>
        <dbReference type="ChEBI" id="CHEBI:29999"/>
        <dbReference type="ChEBI" id="CHEBI:43474"/>
        <dbReference type="ChEBI" id="CHEBI:83421"/>
        <dbReference type="EC" id="3.1.3.16"/>
    </reaction>
    <physiologicalReaction direction="left-to-right" evidence="17">
        <dbReference type="Rhea" id="RHEA:20630"/>
    </physiologicalReaction>
</comment>
<comment type="catalytic activity">
    <reaction evidence="19">
        <text>O-phospho-L-tyrosyl-[protein] + H2O = L-tyrosyl-[protein] + phosphate</text>
        <dbReference type="Rhea" id="RHEA:10684"/>
        <dbReference type="Rhea" id="RHEA-COMP:10136"/>
        <dbReference type="Rhea" id="RHEA-COMP:20101"/>
        <dbReference type="ChEBI" id="CHEBI:15377"/>
        <dbReference type="ChEBI" id="CHEBI:43474"/>
        <dbReference type="ChEBI" id="CHEBI:46858"/>
        <dbReference type="ChEBI" id="CHEBI:61978"/>
        <dbReference type="EC" id="3.1.3.48"/>
    </reaction>
    <physiologicalReaction direction="left-to-right" evidence="19">
        <dbReference type="Rhea" id="RHEA:10685"/>
    </physiologicalReaction>
</comment>
<reference evidence="24 25" key="1">
    <citation type="journal article" date="2018" name="Microb. Genom.">
        <title>Expanding an expanded genome: long-read sequencing of Trypanosoma cruzi.</title>
        <authorList>
            <person name="Berna L."/>
            <person name="Rodriguez M."/>
            <person name="Chiribao M.L."/>
            <person name="Parodi-Talice A."/>
            <person name="Pita S."/>
            <person name="Rijo G."/>
            <person name="Alvarez-Valin F."/>
            <person name="Robello C."/>
        </authorList>
    </citation>
    <scope>NUCLEOTIDE SEQUENCE [LARGE SCALE GENOMIC DNA]</scope>
    <source>
        <strain evidence="24 25">TCC</strain>
    </source>
</reference>
<dbReference type="PANTHER" id="PTHR12305">
    <property type="entry name" value="PHOSPHATASE WITH HOMOLOGY TO TENSIN"/>
    <property type="match status" value="1"/>
</dbReference>
<dbReference type="EC" id="3.1.3.16" evidence="5"/>
<keyword evidence="7" id="KW-0378">Hydrolase</keyword>
<comment type="similarity">
    <text evidence="2">Belongs to the PTEN phosphatase protein family.</text>
</comment>
<evidence type="ECO:0000256" key="15">
    <source>
        <dbReference type="ARBA" id="ARBA00043762"/>
    </source>
</evidence>
<evidence type="ECO:0000256" key="2">
    <source>
        <dbReference type="ARBA" id="ARBA00007881"/>
    </source>
</evidence>
<comment type="subcellular location">
    <subcellularLocation>
        <location evidence="1">Cytoplasm</location>
    </subcellularLocation>
</comment>
<dbReference type="InterPro" id="IPR045101">
    <property type="entry name" value="PTP_PTEN"/>
</dbReference>
<comment type="catalytic activity">
    <reaction evidence="14">
        <text>a 1,2-diacyl-sn-glycero-3-phospho-(1D-myo-inositol-3,4,5-trisphosphate) + H2O = a 1,2-diacyl-sn-glycero-3-phospho-(1D-myo-inositol-4,5-bisphosphate) + phosphate</text>
        <dbReference type="Rhea" id="RHEA:25017"/>
        <dbReference type="ChEBI" id="CHEBI:15377"/>
        <dbReference type="ChEBI" id="CHEBI:43474"/>
        <dbReference type="ChEBI" id="CHEBI:57836"/>
        <dbReference type="ChEBI" id="CHEBI:58456"/>
        <dbReference type="EC" id="3.1.3.67"/>
    </reaction>
    <physiologicalReaction direction="left-to-right" evidence="14">
        <dbReference type="Rhea" id="RHEA:25018"/>
    </physiologicalReaction>
</comment>
<evidence type="ECO:0000256" key="19">
    <source>
        <dbReference type="ARBA" id="ARBA00051341"/>
    </source>
</evidence>
<dbReference type="VEuPathDB" id="TriTrypDB:TcCL_ESM09976"/>
<evidence type="ECO:0000256" key="1">
    <source>
        <dbReference type="ARBA" id="ARBA00004496"/>
    </source>
</evidence>
<reference evidence="23 26" key="2">
    <citation type="journal article" date="2019" name="Genome Biol. Evol.">
        <title>Nanopore Sequencing Significantly Improves Genome Assembly of the Protozoan Parasite Trypanosoma cruzi.</title>
        <authorList>
            <person name="Diaz-Viraque F."/>
            <person name="Pita S."/>
            <person name="Greif G."/>
            <person name="de Souza R.C.M."/>
            <person name="Iraola G."/>
            <person name="Robello C."/>
        </authorList>
    </citation>
    <scope>NUCLEOTIDE SEQUENCE [LARGE SCALE GENOMIC DNA]</scope>
    <source>
        <strain evidence="23 26">Berenice</strain>
    </source>
</reference>
<evidence type="ECO:0000256" key="3">
    <source>
        <dbReference type="ARBA" id="ARBA00013015"/>
    </source>
</evidence>
<dbReference type="EMBL" id="JABDHM010000013">
    <property type="protein sequence ID" value="KAF5224271.1"/>
    <property type="molecule type" value="Genomic_DNA"/>
</dbReference>
<protein>
    <recommendedName>
        <fullName evidence="12">Phosphatidylinositol 3,4,5-trisphosphate 3-phosphatase and dual-specificity protein phosphatase PTEN</fullName>
        <ecNumber evidence="5">3.1.3.16</ecNumber>
        <ecNumber evidence="4">3.1.3.48</ecNumber>
        <ecNumber evidence="3">3.1.3.67</ecNumber>
    </recommendedName>
    <alternativeName>
        <fullName evidence="16">Inositol polyphosphate 3-phosphatase</fullName>
    </alternativeName>
</protein>
<comment type="catalytic activity">
    <reaction evidence="13">
        <text>1D-myo-inositol 1,3,4,5-tetrakisphosphate + H2O = 1D-myo-inositol 1,4,5-trisphosphate + phosphate</text>
        <dbReference type="Rhea" id="RHEA:77155"/>
        <dbReference type="ChEBI" id="CHEBI:15377"/>
        <dbReference type="ChEBI" id="CHEBI:43474"/>
        <dbReference type="ChEBI" id="CHEBI:57895"/>
        <dbReference type="ChEBI" id="CHEBI:203600"/>
    </reaction>
    <physiologicalReaction direction="left-to-right" evidence="13">
        <dbReference type="Rhea" id="RHEA:77156"/>
    </physiologicalReaction>
</comment>
<evidence type="ECO:0000313" key="23">
    <source>
        <dbReference type="EMBL" id="KAF5224271.1"/>
    </source>
</evidence>
<evidence type="ECO:0000259" key="20">
    <source>
        <dbReference type="PROSITE" id="PS50056"/>
    </source>
</evidence>
<dbReference type="PROSITE" id="PS00383">
    <property type="entry name" value="TYR_PHOSPHATASE_1"/>
    <property type="match status" value="1"/>
</dbReference>
<gene>
    <name evidence="24" type="ORF">C3747_29g101</name>
    <name evidence="23" type="ORF">ECC02_002527</name>
</gene>
<evidence type="ECO:0000256" key="4">
    <source>
        <dbReference type="ARBA" id="ARBA00013064"/>
    </source>
</evidence>
<dbReference type="VEuPathDB" id="TriTrypDB:TcG_02654"/>
<dbReference type="EMBL" id="PRFC01000029">
    <property type="protein sequence ID" value="PWV15504.1"/>
    <property type="molecule type" value="Genomic_DNA"/>
</dbReference>
<dbReference type="Gene3D" id="3.90.190.10">
    <property type="entry name" value="Protein tyrosine phosphatase superfamily"/>
    <property type="match status" value="1"/>
</dbReference>
<dbReference type="GO" id="GO:0016314">
    <property type="term" value="F:phosphatidylinositol-3,4,5-trisphosphate 3-phosphatase activity"/>
    <property type="evidence" value="ECO:0007669"/>
    <property type="project" value="UniProtKB-EC"/>
</dbReference>
<dbReference type="VEuPathDB" id="TriTrypDB:Tc_MARK_6309"/>
<evidence type="ECO:0000256" key="16">
    <source>
        <dbReference type="ARBA" id="ARBA00044309"/>
    </source>
</evidence>
<dbReference type="InterPro" id="IPR000387">
    <property type="entry name" value="Tyr_Pase_dom"/>
</dbReference>
<dbReference type="EC" id="3.1.3.48" evidence="4"/>
<keyword evidence="6" id="KW-0963">Cytoplasm</keyword>
<dbReference type="Gene3D" id="2.60.40.1110">
    <property type="match status" value="1"/>
</dbReference>
<comment type="catalytic activity">
    <reaction evidence="15">
        <text>1D-myo-inositol 1,3,4,5,6-pentakisphosphate + H2O = 1D-myo-inositol 1,4,5,6-tetrakisphosphate + phosphate</text>
        <dbReference type="Rhea" id="RHEA:77143"/>
        <dbReference type="ChEBI" id="CHEBI:15377"/>
        <dbReference type="ChEBI" id="CHEBI:43474"/>
        <dbReference type="ChEBI" id="CHEBI:57627"/>
        <dbReference type="ChEBI" id="CHEBI:57733"/>
    </reaction>
    <physiologicalReaction direction="left-to-right" evidence="15">
        <dbReference type="Rhea" id="RHEA:77144"/>
    </physiologicalReaction>
</comment>
<dbReference type="AlphaFoldDB" id="A0A2V2X9W0"/>
<dbReference type="Pfam" id="PF10409">
    <property type="entry name" value="PTEN_C2"/>
    <property type="match status" value="1"/>
</dbReference>
<evidence type="ECO:0000256" key="9">
    <source>
        <dbReference type="ARBA" id="ARBA00023098"/>
    </source>
</evidence>
<evidence type="ECO:0000256" key="17">
    <source>
        <dbReference type="ARBA" id="ARBA00047986"/>
    </source>
</evidence>
<dbReference type="InterPro" id="IPR016130">
    <property type="entry name" value="Tyr_Pase_AS"/>
</dbReference>
<evidence type="ECO:0000256" key="11">
    <source>
        <dbReference type="ARBA" id="ARBA00034268"/>
    </source>
</evidence>
<evidence type="ECO:0000313" key="24">
    <source>
        <dbReference type="EMBL" id="PWV15504.1"/>
    </source>
</evidence>
<evidence type="ECO:0000256" key="8">
    <source>
        <dbReference type="ARBA" id="ARBA00022912"/>
    </source>
</evidence>
<dbReference type="VEuPathDB" id="TriTrypDB:BCY84_20645"/>
<dbReference type="Proteomes" id="UP000246078">
    <property type="component" value="Unassembled WGS sequence"/>
</dbReference>
<keyword evidence="8" id="KW-0904">Protein phosphatase</keyword>
<dbReference type="SUPFAM" id="SSF52799">
    <property type="entry name" value="(Phosphotyrosine protein) phosphatases II"/>
    <property type="match status" value="1"/>
</dbReference>
<dbReference type="VEuPathDB" id="TriTrypDB:TCDM_02786"/>
<dbReference type="GO" id="GO:0006629">
    <property type="term" value="P:lipid metabolic process"/>
    <property type="evidence" value="ECO:0007669"/>
    <property type="project" value="UniProtKB-KW"/>
</dbReference>
<dbReference type="VEuPathDB" id="TriTrypDB:C4B63_7g248"/>
<evidence type="ECO:0000256" key="6">
    <source>
        <dbReference type="ARBA" id="ARBA00022490"/>
    </source>
</evidence>
<dbReference type="GO" id="GO:0004722">
    <property type="term" value="F:protein serine/threonine phosphatase activity"/>
    <property type="evidence" value="ECO:0007669"/>
    <property type="project" value="UniProtKB-EC"/>
</dbReference>
<dbReference type="InterPro" id="IPR035892">
    <property type="entry name" value="C2_domain_sf"/>
</dbReference>
<evidence type="ECO:0000256" key="14">
    <source>
        <dbReference type="ARBA" id="ARBA00043760"/>
    </source>
</evidence>
<sequence length="530" mass="59552">MASLNAHAGGNVEWGSYDARCPVCAMGPCTGTCLKVPNEGTCGKEGNTSAPNGSTCVLPELCLNDLNKLLGEEFNETDMHHEEGNEVVIQEYTKMKNTASETRLSTTMLCISGAREMEEELGAAKKQLEDLMLDQVESFSYSLENVGNGINAAAGQIDLNIIDELLSEDGLDSDDAVFFRVAEEDPIPKPTDIGSSLAVLVSQNSALAMMRSKVSQLKRRYKMDGFDLDLTYITPRLIAMGFPAWGTEKYYRNPIDQVELFLETKHGGHYRIYNLCSERPEYDSPKRFQGKFKRFPFDDHNAPCPLSLVIDFIRDATSFLEEDAKNVVVVHCKAGKGRTGVMISCLLRSLDPIGIPNAKEALRAFGNARTYNGLGVTIPSQCRYVHYYDRIVRDFGGQLPPSRPLKLYQIIVDSSIKSCGQVDVYFTVEENGAMKIDSRHFFHGGLKRDPKGFFFLFEEEPTLQGDLRFTFHQRHRLFNEELFYFWINTSLCSNYERFSLKDRELDGRLSKGKDGDTFCKDLAVNVIFVD</sequence>
<name>A0A2V2X9W0_TRYCR</name>
<comment type="catalytic activity">
    <reaction evidence="18">
        <text>O-phospho-L-threonyl-[protein] + H2O = L-threonyl-[protein] + phosphate</text>
        <dbReference type="Rhea" id="RHEA:47004"/>
        <dbReference type="Rhea" id="RHEA-COMP:11060"/>
        <dbReference type="Rhea" id="RHEA-COMP:11605"/>
        <dbReference type="ChEBI" id="CHEBI:15377"/>
        <dbReference type="ChEBI" id="CHEBI:30013"/>
        <dbReference type="ChEBI" id="CHEBI:43474"/>
        <dbReference type="ChEBI" id="CHEBI:61977"/>
        <dbReference type="EC" id="3.1.3.16"/>
    </reaction>
    <physiologicalReaction direction="left-to-right" evidence="18">
        <dbReference type="Rhea" id="RHEA:47005"/>
    </physiologicalReaction>
</comment>
<feature type="domain" description="C2 tensin-type" evidence="22">
    <location>
        <begin position="402"/>
        <end position="530"/>
    </location>
</feature>
<keyword evidence="9" id="KW-0443">Lipid metabolism</keyword>
<comment type="caution">
    <text evidence="24">The sequence shown here is derived from an EMBL/GenBank/DDBJ whole genome shotgun (WGS) entry which is preliminary data.</text>
</comment>
<comment type="catalytic activity">
    <reaction evidence="11">
        <text>1,2-dioctanoyl-sn-glycero-3-phospho-(1D-myo-inositol-3,4,5-trisphosphate) + H2O = 1,2-dioctanoyl-sn-glycero-3-phospho-(1D-myo-inositol-4,5-bisphosphate) + phosphate</text>
        <dbReference type="Rhea" id="RHEA:43552"/>
        <dbReference type="ChEBI" id="CHEBI:15377"/>
        <dbReference type="ChEBI" id="CHEBI:43474"/>
        <dbReference type="ChEBI" id="CHEBI:83416"/>
        <dbReference type="ChEBI" id="CHEBI:83419"/>
    </reaction>
    <physiologicalReaction direction="left-to-right" evidence="11">
        <dbReference type="Rhea" id="RHEA:43553"/>
    </physiologicalReaction>
</comment>
<evidence type="ECO:0000256" key="7">
    <source>
        <dbReference type="ARBA" id="ARBA00022801"/>
    </source>
</evidence>
<dbReference type="PANTHER" id="PTHR12305:SF81">
    <property type="entry name" value="PHOSPHATIDYLINOSITOL 3,4,5-TRISPHOSPHATE 3-PHOSPHATASE AND DUAL-SPECIFICITY PROTEIN PHOSPHATASE PTEN"/>
    <property type="match status" value="1"/>
</dbReference>
<dbReference type="Proteomes" id="UP000583944">
    <property type="component" value="Unassembled WGS sequence"/>
</dbReference>
<evidence type="ECO:0000259" key="21">
    <source>
        <dbReference type="PROSITE" id="PS51181"/>
    </source>
</evidence>
<dbReference type="SMART" id="SM01326">
    <property type="entry name" value="PTEN_C2"/>
    <property type="match status" value="1"/>
</dbReference>
<dbReference type="GO" id="GO:0042995">
    <property type="term" value="C:cell projection"/>
    <property type="evidence" value="ECO:0007669"/>
    <property type="project" value="UniProtKB-ARBA"/>
</dbReference>
<dbReference type="VEuPathDB" id="TriTrypDB:TcCLB.510879.160"/>
<evidence type="ECO:0000256" key="13">
    <source>
        <dbReference type="ARBA" id="ARBA00043734"/>
    </source>
</evidence>
<dbReference type="InterPro" id="IPR029021">
    <property type="entry name" value="Prot-tyrosine_phosphatase-like"/>
</dbReference>
<organism evidence="24 25">
    <name type="scientific">Trypanosoma cruzi</name>
    <dbReference type="NCBI Taxonomy" id="5693"/>
    <lineage>
        <taxon>Eukaryota</taxon>
        <taxon>Discoba</taxon>
        <taxon>Euglenozoa</taxon>
        <taxon>Kinetoplastea</taxon>
        <taxon>Metakinetoplastina</taxon>
        <taxon>Trypanosomatida</taxon>
        <taxon>Trypanosomatidae</taxon>
        <taxon>Trypanosoma</taxon>
        <taxon>Schizotrypanum</taxon>
    </lineage>
</organism>
<evidence type="ECO:0000256" key="18">
    <source>
        <dbReference type="ARBA" id="ARBA00048832"/>
    </source>
</evidence>
<evidence type="ECO:0000313" key="25">
    <source>
        <dbReference type="Proteomes" id="UP000246078"/>
    </source>
</evidence>
<reference evidence="23" key="3">
    <citation type="submission" date="2020-04" db="EMBL/GenBank/DDBJ databases">
        <authorList>
            <person name="Diaz Viraque F."/>
        </authorList>
    </citation>
    <scope>NUCLEOTIDE SEQUENCE</scope>
    <source>
        <strain evidence="23">Berenice</strain>
    </source>
</reference>
<dbReference type="VEuPathDB" id="TriTrypDB:ECC02_002527"/>
<accession>A0A2V2X9W0</accession>
<dbReference type="EC" id="3.1.3.67" evidence="3"/>
<dbReference type="VEuPathDB" id="TriTrypDB:TCSYLVIO_003817"/>
<evidence type="ECO:0000256" key="12">
    <source>
        <dbReference type="ARBA" id="ARBA00034338"/>
    </source>
</evidence>
<dbReference type="VEuPathDB" id="TriTrypDB:C3747_29g101"/>
<dbReference type="InterPro" id="IPR014020">
    <property type="entry name" value="Tensin_C2-dom"/>
</dbReference>
<dbReference type="InterPro" id="IPR051281">
    <property type="entry name" value="Dual-spec_lipid-protein_phosph"/>
</dbReference>
<dbReference type="PROSITE" id="PS50056">
    <property type="entry name" value="TYR_PHOSPHATASE_2"/>
    <property type="match status" value="1"/>
</dbReference>
<evidence type="ECO:0000259" key="22">
    <source>
        <dbReference type="PROSITE" id="PS51182"/>
    </source>
</evidence>
<dbReference type="PROSITE" id="PS51181">
    <property type="entry name" value="PPASE_TENSIN"/>
    <property type="match status" value="1"/>
</dbReference>
<evidence type="ECO:0000313" key="26">
    <source>
        <dbReference type="Proteomes" id="UP000583944"/>
    </source>
</evidence>
<evidence type="ECO:0000256" key="10">
    <source>
        <dbReference type="ARBA" id="ARBA00034256"/>
    </source>
</evidence>
<dbReference type="VEuPathDB" id="TriTrypDB:TcCLB.510943.184"/>
<comment type="catalytic activity">
    <reaction evidence="10">
        <text>1,2-dihexadecanoyl-sn-glycero-3-phospho-(1D-myo-inositol-3,4,5-trisphosphate) + H2O = 1,2-dihexadecanoyl-sn-glycero-3-phospho-(1D-myo-inositol-4,5-bisphosphate) + phosphate</text>
        <dbReference type="Rhea" id="RHEA:43560"/>
        <dbReference type="ChEBI" id="CHEBI:15377"/>
        <dbReference type="ChEBI" id="CHEBI:43474"/>
        <dbReference type="ChEBI" id="CHEBI:83420"/>
        <dbReference type="ChEBI" id="CHEBI:83423"/>
    </reaction>
    <physiologicalReaction direction="left-to-right" evidence="10">
        <dbReference type="Rhea" id="RHEA:43561"/>
    </physiologicalReaction>
</comment>
<evidence type="ECO:0000256" key="5">
    <source>
        <dbReference type="ARBA" id="ARBA00013081"/>
    </source>
</evidence>
<dbReference type="Pfam" id="PF22785">
    <property type="entry name" value="Tc-R-P"/>
    <property type="match status" value="1"/>
</dbReference>
<dbReference type="GO" id="GO:0050793">
    <property type="term" value="P:regulation of developmental process"/>
    <property type="evidence" value="ECO:0007669"/>
    <property type="project" value="UniProtKB-ARBA"/>
</dbReference>
<feature type="domain" description="Phosphatase tensin-type" evidence="21">
    <location>
        <begin position="219"/>
        <end position="395"/>
    </location>
</feature>
<dbReference type="PROSITE" id="PS51182">
    <property type="entry name" value="C2_TENSIN"/>
    <property type="match status" value="1"/>
</dbReference>
<dbReference type="GO" id="GO:0004725">
    <property type="term" value="F:protein tyrosine phosphatase activity"/>
    <property type="evidence" value="ECO:0007669"/>
    <property type="project" value="UniProtKB-EC"/>
</dbReference>
<dbReference type="SUPFAM" id="SSF49562">
    <property type="entry name" value="C2 domain (Calcium/lipid-binding domain, CaLB)"/>
    <property type="match status" value="1"/>
</dbReference>
<dbReference type="InterPro" id="IPR029023">
    <property type="entry name" value="Tensin_phosphatase"/>
</dbReference>